<keyword evidence="1" id="KW-0732">Signal</keyword>
<feature type="signal peptide" evidence="1">
    <location>
        <begin position="1"/>
        <end position="23"/>
    </location>
</feature>
<evidence type="ECO:0000313" key="2">
    <source>
        <dbReference type="EMBL" id="CAL5220416.1"/>
    </source>
</evidence>
<reference evidence="2 3" key="1">
    <citation type="submission" date="2024-06" db="EMBL/GenBank/DDBJ databases">
        <authorList>
            <person name="Kraege A."/>
            <person name="Thomma B."/>
        </authorList>
    </citation>
    <scope>NUCLEOTIDE SEQUENCE [LARGE SCALE GENOMIC DNA]</scope>
</reference>
<dbReference type="Proteomes" id="UP001497392">
    <property type="component" value="Unassembled WGS sequence"/>
</dbReference>
<organism evidence="2 3">
    <name type="scientific">Coccomyxa viridis</name>
    <dbReference type="NCBI Taxonomy" id="1274662"/>
    <lineage>
        <taxon>Eukaryota</taxon>
        <taxon>Viridiplantae</taxon>
        <taxon>Chlorophyta</taxon>
        <taxon>core chlorophytes</taxon>
        <taxon>Trebouxiophyceae</taxon>
        <taxon>Trebouxiophyceae incertae sedis</taxon>
        <taxon>Coccomyxaceae</taxon>
        <taxon>Coccomyxa</taxon>
    </lineage>
</organism>
<proteinExistence type="predicted"/>
<feature type="chain" id="PRO_5047121297" evidence="1">
    <location>
        <begin position="24"/>
        <end position="173"/>
    </location>
</feature>
<accession>A0ABP1FNC3</accession>
<keyword evidence="3" id="KW-1185">Reference proteome</keyword>
<gene>
    <name evidence="2" type="primary">g2427</name>
    <name evidence="2" type="ORF">VP750_LOCUS2075</name>
</gene>
<comment type="caution">
    <text evidence="2">The sequence shown here is derived from an EMBL/GenBank/DDBJ whole genome shotgun (WGS) entry which is preliminary data.</text>
</comment>
<dbReference type="EMBL" id="CAXHTA020000003">
    <property type="protein sequence ID" value="CAL5220416.1"/>
    <property type="molecule type" value="Genomic_DNA"/>
</dbReference>
<sequence length="173" mass="18679">MSAFKTIILLVCTVGAHSQSVQAGPEAWPAQPEGLLSGLGRLVERVALDFSAHAAHFLLNGLPPEHLAMSKPSGEEHAACGKDSAKIYCLNVEVAEFREDRLQAQSLGTTCAPSGVWQTRDSLHADFCQRHYPASKGVYISRQAVTSRCTATEQQKLETNPVGVLLEKLQPEA</sequence>
<evidence type="ECO:0000256" key="1">
    <source>
        <dbReference type="SAM" id="SignalP"/>
    </source>
</evidence>
<protein>
    <submittedName>
        <fullName evidence="2">G2427 protein</fullName>
    </submittedName>
</protein>
<name>A0ABP1FNC3_9CHLO</name>
<evidence type="ECO:0000313" key="3">
    <source>
        <dbReference type="Proteomes" id="UP001497392"/>
    </source>
</evidence>